<comment type="caution">
    <text evidence="2">The sequence shown here is derived from an EMBL/GenBank/DDBJ whole genome shotgun (WGS) entry which is preliminary data.</text>
</comment>
<feature type="compositionally biased region" description="Low complexity" evidence="1">
    <location>
        <begin position="84"/>
        <end position="96"/>
    </location>
</feature>
<proteinExistence type="predicted"/>
<evidence type="ECO:0000313" key="2">
    <source>
        <dbReference type="EMBL" id="MFC3626050.1"/>
    </source>
</evidence>
<dbReference type="Proteomes" id="UP001595636">
    <property type="component" value="Unassembled WGS sequence"/>
</dbReference>
<sequence>MKRPSGPSKRGAAACWQHQQPLLLSVLLALAAHVALLLLPLAPADRPAAVPMLQVALPAAVPPAAAPPPPALTVPAAAIPETGAQPASAAVAEPAQDMAEPDGSRTADAAAEMAQDAGAVAASEPWPGLALDPYYPAAELDVLAAPIGPLLLDYPRAQPQPLDLQLYISREGMVDKVEVVAGNADSDYARFVLASFQQARFMPALKGGVPVRSRKHIRVALQP</sequence>
<gene>
    <name evidence="2" type="ORF">ACFOKJ_07865</name>
</gene>
<dbReference type="RefSeq" id="WP_390278227.1">
    <property type="nucleotide sequence ID" value="NZ_JBHRYH010000017.1"/>
</dbReference>
<evidence type="ECO:0008006" key="4">
    <source>
        <dbReference type="Google" id="ProtNLM"/>
    </source>
</evidence>
<dbReference type="EMBL" id="JBHRYH010000017">
    <property type="protein sequence ID" value="MFC3626050.1"/>
    <property type="molecule type" value="Genomic_DNA"/>
</dbReference>
<keyword evidence="3" id="KW-1185">Reference proteome</keyword>
<organism evidence="2 3">
    <name type="scientific">Vogesella amnigena</name>
    <dbReference type="NCBI Taxonomy" id="1507449"/>
    <lineage>
        <taxon>Bacteria</taxon>
        <taxon>Pseudomonadati</taxon>
        <taxon>Pseudomonadota</taxon>
        <taxon>Betaproteobacteria</taxon>
        <taxon>Neisseriales</taxon>
        <taxon>Chromobacteriaceae</taxon>
        <taxon>Vogesella</taxon>
    </lineage>
</organism>
<feature type="region of interest" description="Disordered" evidence="1">
    <location>
        <begin position="84"/>
        <end position="112"/>
    </location>
</feature>
<name>A0ABV7TTG3_9NEIS</name>
<dbReference type="SUPFAM" id="SSF74653">
    <property type="entry name" value="TolA/TonB C-terminal domain"/>
    <property type="match status" value="1"/>
</dbReference>
<evidence type="ECO:0000256" key="1">
    <source>
        <dbReference type="SAM" id="MobiDB-lite"/>
    </source>
</evidence>
<reference evidence="3" key="1">
    <citation type="journal article" date="2019" name="Int. J. Syst. Evol. Microbiol.">
        <title>The Global Catalogue of Microorganisms (GCM) 10K type strain sequencing project: providing services to taxonomists for standard genome sequencing and annotation.</title>
        <authorList>
            <consortium name="The Broad Institute Genomics Platform"/>
            <consortium name="The Broad Institute Genome Sequencing Center for Infectious Disease"/>
            <person name="Wu L."/>
            <person name="Ma J."/>
        </authorList>
    </citation>
    <scope>NUCLEOTIDE SEQUENCE [LARGE SCALE GENOMIC DNA]</scope>
    <source>
        <strain evidence="3">KCTC 42195</strain>
    </source>
</reference>
<accession>A0ABV7TTG3</accession>
<evidence type="ECO:0000313" key="3">
    <source>
        <dbReference type="Proteomes" id="UP001595636"/>
    </source>
</evidence>
<protein>
    <recommendedName>
        <fullName evidence="4">TonB C-terminal domain-containing protein</fullName>
    </recommendedName>
</protein>